<evidence type="ECO:0000256" key="5">
    <source>
        <dbReference type="ARBA" id="ARBA00023002"/>
    </source>
</evidence>
<dbReference type="FunFam" id="2.60.40.200:FF:000003">
    <property type="entry name" value="Superoxide dismutase [Cu-Zn], chloroplastic"/>
    <property type="match status" value="1"/>
</dbReference>
<keyword evidence="3 9" id="KW-0862">Zinc</keyword>
<evidence type="ECO:0000256" key="10">
    <source>
        <dbReference type="SAM" id="SignalP"/>
    </source>
</evidence>
<comment type="function">
    <text evidence="9">Destroys radicals which are normally produced within the cells and which are toxic to biological systems.</text>
</comment>
<evidence type="ECO:0000256" key="8">
    <source>
        <dbReference type="ARBA" id="ARBA00049204"/>
    </source>
</evidence>
<feature type="signal peptide" evidence="10">
    <location>
        <begin position="1"/>
        <end position="16"/>
    </location>
</feature>
<proteinExistence type="inferred from homology"/>
<keyword evidence="6 9" id="KW-0186">Copper</keyword>
<evidence type="ECO:0000256" key="1">
    <source>
        <dbReference type="ARBA" id="ARBA00010457"/>
    </source>
</evidence>
<dbReference type="InterPro" id="IPR018152">
    <property type="entry name" value="SOD_Cu/Zn_BS"/>
</dbReference>
<feature type="chain" id="PRO_5035320778" description="Superoxide dismutase [Cu-Zn]" evidence="10">
    <location>
        <begin position="17"/>
        <end position="206"/>
    </location>
</feature>
<organism evidence="12 13">
    <name type="scientific">Cotesia typhae</name>
    <dbReference type="NCBI Taxonomy" id="2053667"/>
    <lineage>
        <taxon>Eukaryota</taxon>
        <taxon>Metazoa</taxon>
        <taxon>Ecdysozoa</taxon>
        <taxon>Arthropoda</taxon>
        <taxon>Hexapoda</taxon>
        <taxon>Insecta</taxon>
        <taxon>Pterygota</taxon>
        <taxon>Neoptera</taxon>
        <taxon>Endopterygota</taxon>
        <taxon>Hymenoptera</taxon>
        <taxon>Apocrita</taxon>
        <taxon>Ichneumonoidea</taxon>
        <taxon>Braconidae</taxon>
        <taxon>Microgastrinae</taxon>
        <taxon>Cotesia</taxon>
    </lineage>
</organism>
<evidence type="ECO:0000256" key="4">
    <source>
        <dbReference type="ARBA" id="ARBA00022862"/>
    </source>
</evidence>
<dbReference type="EMBL" id="JAAOIC020000019">
    <property type="protein sequence ID" value="KAG8041199.1"/>
    <property type="molecule type" value="Genomic_DNA"/>
</dbReference>
<keyword evidence="13" id="KW-1185">Reference proteome</keyword>
<dbReference type="GO" id="GO:0004784">
    <property type="term" value="F:superoxide dismutase activity"/>
    <property type="evidence" value="ECO:0007669"/>
    <property type="project" value="UniProtKB-EC"/>
</dbReference>
<dbReference type="GO" id="GO:0005507">
    <property type="term" value="F:copper ion binding"/>
    <property type="evidence" value="ECO:0007669"/>
    <property type="project" value="InterPro"/>
</dbReference>
<dbReference type="PROSITE" id="PS00332">
    <property type="entry name" value="SOD_CU_ZN_2"/>
    <property type="match status" value="1"/>
</dbReference>
<evidence type="ECO:0000313" key="13">
    <source>
        <dbReference type="Proteomes" id="UP000729913"/>
    </source>
</evidence>
<comment type="catalytic activity">
    <reaction evidence="8 9">
        <text>2 superoxide + 2 H(+) = H2O2 + O2</text>
        <dbReference type="Rhea" id="RHEA:20696"/>
        <dbReference type="ChEBI" id="CHEBI:15378"/>
        <dbReference type="ChEBI" id="CHEBI:15379"/>
        <dbReference type="ChEBI" id="CHEBI:16240"/>
        <dbReference type="ChEBI" id="CHEBI:18421"/>
        <dbReference type="EC" id="1.15.1.1"/>
    </reaction>
</comment>
<feature type="domain" description="Superoxide dismutase copper/zinc binding" evidence="11">
    <location>
        <begin position="35"/>
        <end position="169"/>
    </location>
</feature>
<dbReference type="AlphaFoldDB" id="A0A8J5RJE5"/>
<comment type="cofactor">
    <cofactor evidence="9">
        <name>Cu cation</name>
        <dbReference type="ChEBI" id="CHEBI:23378"/>
    </cofactor>
    <text evidence="9">Binds 1 copper ion per subunit.</text>
</comment>
<keyword evidence="7" id="KW-1015">Disulfide bond</keyword>
<dbReference type="Pfam" id="PF00080">
    <property type="entry name" value="Sod_Cu"/>
    <property type="match status" value="1"/>
</dbReference>
<comment type="similarity">
    <text evidence="1 9">Belongs to the Cu-Zn superoxide dismutase family.</text>
</comment>
<keyword evidence="4" id="KW-0049">Antioxidant</keyword>
<gene>
    <name evidence="12" type="ORF">G9C98_002187</name>
</gene>
<keyword evidence="10" id="KW-0732">Signal</keyword>
<name>A0A8J5RJE5_9HYME</name>
<dbReference type="PROSITE" id="PS00087">
    <property type="entry name" value="SOD_CU_ZN_1"/>
    <property type="match status" value="1"/>
</dbReference>
<reference evidence="12" key="2">
    <citation type="submission" date="2021-04" db="EMBL/GenBank/DDBJ databases">
        <title>Genome-wide patterns of bracovirus chromosomal integration into multiple host tissues during parasitism.</title>
        <authorList>
            <person name="Chebbi M.A.C."/>
        </authorList>
    </citation>
    <scope>NUCLEOTIDE SEQUENCE</scope>
    <source>
        <tissue evidence="12">Whole body</tissue>
    </source>
</reference>
<evidence type="ECO:0000259" key="11">
    <source>
        <dbReference type="Pfam" id="PF00080"/>
    </source>
</evidence>
<dbReference type="OrthoDB" id="2015551at2759"/>
<dbReference type="CDD" id="cd00305">
    <property type="entry name" value="Cu-Zn_Superoxide_Dismutase"/>
    <property type="match status" value="1"/>
</dbReference>
<evidence type="ECO:0000256" key="6">
    <source>
        <dbReference type="ARBA" id="ARBA00023008"/>
    </source>
</evidence>
<evidence type="ECO:0000256" key="7">
    <source>
        <dbReference type="ARBA" id="ARBA00023157"/>
    </source>
</evidence>
<accession>A0A8J5RJE5</accession>
<dbReference type="EC" id="1.15.1.1" evidence="9"/>
<sequence>MKSIILTLVLVSAAVSEDIKANVKFYPNDANGDVAGNFILVQDDSTGEVRISGTITGLTPGDHGIHVHQKGDLSDGCTSTGEHFNPTNKTHGGPMDAERHVGDLGNFQANGTGVVIVNITDTVISLSGPDSIIGRSLVIHSGKDDLGKGGNETSLTSGNAGSRVACGIVGIASPVGSLSSTGSSIFVNHASAIVPIIFLLVFKFQV</sequence>
<reference evidence="12" key="1">
    <citation type="submission" date="2020-03" db="EMBL/GenBank/DDBJ databases">
        <authorList>
            <person name="Chebbi M.A."/>
            <person name="Drezen J.M."/>
        </authorList>
    </citation>
    <scope>NUCLEOTIDE SEQUENCE</scope>
    <source>
        <tissue evidence="12">Whole body</tissue>
    </source>
</reference>
<evidence type="ECO:0000256" key="2">
    <source>
        <dbReference type="ARBA" id="ARBA00022723"/>
    </source>
</evidence>
<protein>
    <recommendedName>
        <fullName evidence="9">Superoxide dismutase [Cu-Zn]</fullName>
        <ecNumber evidence="9">1.15.1.1</ecNumber>
    </recommendedName>
</protein>
<evidence type="ECO:0000313" key="12">
    <source>
        <dbReference type="EMBL" id="KAG8041199.1"/>
    </source>
</evidence>
<evidence type="ECO:0000256" key="3">
    <source>
        <dbReference type="ARBA" id="ARBA00022833"/>
    </source>
</evidence>
<dbReference type="Proteomes" id="UP000729913">
    <property type="component" value="Unassembled WGS sequence"/>
</dbReference>
<dbReference type="InterPro" id="IPR024134">
    <property type="entry name" value="SOD_Cu/Zn_/chaperone"/>
</dbReference>
<comment type="cofactor">
    <cofactor evidence="9">
        <name>Zn(2+)</name>
        <dbReference type="ChEBI" id="CHEBI:29105"/>
    </cofactor>
    <text evidence="9">Binds 1 zinc ion per subunit.</text>
</comment>
<evidence type="ECO:0000256" key="9">
    <source>
        <dbReference type="RuleBase" id="RU000393"/>
    </source>
</evidence>
<keyword evidence="2 9" id="KW-0479">Metal-binding</keyword>
<keyword evidence="5 9" id="KW-0560">Oxidoreductase</keyword>
<dbReference type="InterPro" id="IPR001424">
    <property type="entry name" value="SOD_Cu_Zn_dom"/>
</dbReference>
<comment type="caution">
    <text evidence="12">The sequence shown here is derived from an EMBL/GenBank/DDBJ whole genome shotgun (WGS) entry which is preliminary data.</text>
</comment>
<dbReference type="PANTHER" id="PTHR10003">
    <property type="entry name" value="SUPEROXIDE DISMUTASE CU-ZN -RELATED"/>
    <property type="match status" value="1"/>
</dbReference>